<reference evidence="2 3" key="1">
    <citation type="submission" date="2011-08" db="EMBL/GenBank/DDBJ databases">
        <authorList>
            <person name="Lin Y."/>
            <person name="Hao X."/>
            <person name="Johnstone L."/>
            <person name="Miller S.J."/>
            <person name="Wei G."/>
            <person name="Rensing C."/>
        </authorList>
    </citation>
    <scope>NUCLEOTIDE SEQUENCE [LARGE SCALE GENOMIC DNA]</scope>
    <source>
        <strain evidence="2 3">K42</strain>
    </source>
</reference>
<protein>
    <submittedName>
        <fullName evidence="2">Uncharacterized protein</fullName>
    </submittedName>
</protein>
<evidence type="ECO:0000313" key="3">
    <source>
        <dbReference type="Proteomes" id="UP000004217"/>
    </source>
</evidence>
<dbReference type="EMBL" id="AGBF01000019">
    <property type="protein sequence ID" value="EGX60105.1"/>
    <property type="molecule type" value="Genomic_DNA"/>
</dbReference>
<feature type="compositionally biased region" description="Basic and acidic residues" evidence="1">
    <location>
        <begin position="57"/>
        <end position="66"/>
    </location>
</feature>
<dbReference type="PATRIC" id="fig|700597.3.peg.1812"/>
<accession>G2G8P0</accession>
<evidence type="ECO:0000256" key="1">
    <source>
        <dbReference type="SAM" id="MobiDB-lite"/>
    </source>
</evidence>
<dbReference type="Proteomes" id="UP000004217">
    <property type="component" value="Unassembled WGS sequence"/>
</dbReference>
<organism evidence="2 3">
    <name type="scientific">Streptomyces zinciresistens K42</name>
    <dbReference type="NCBI Taxonomy" id="700597"/>
    <lineage>
        <taxon>Bacteria</taxon>
        <taxon>Bacillati</taxon>
        <taxon>Actinomycetota</taxon>
        <taxon>Actinomycetes</taxon>
        <taxon>Kitasatosporales</taxon>
        <taxon>Streptomycetaceae</taxon>
        <taxon>Streptomyces</taxon>
    </lineage>
</organism>
<comment type="caution">
    <text evidence="2">The sequence shown here is derived from an EMBL/GenBank/DDBJ whole genome shotgun (WGS) entry which is preliminary data.</text>
</comment>
<evidence type="ECO:0000313" key="2">
    <source>
        <dbReference type="EMBL" id="EGX60105.1"/>
    </source>
</evidence>
<dbReference type="AlphaFoldDB" id="G2G8P0"/>
<feature type="region of interest" description="Disordered" evidence="1">
    <location>
        <begin position="45"/>
        <end position="66"/>
    </location>
</feature>
<sequence length="66" mass="7247">MATGQLSCHTRCPDCGEEITLDAHLRLEMKRMVVGINMAPVHAHLSDRHSLPPQPIHPEDGPADGR</sequence>
<proteinExistence type="predicted"/>
<gene>
    <name evidence="2" type="ORF">SZN_09291</name>
</gene>
<name>G2G8P0_9ACTN</name>
<keyword evidence="3" id="KW-1185">Reference proteome</keyword>